<reference evidence="1 2" key="1">
    <citation type="journal article" date="2019" name="Nat. Ecol. Evol.">
        <title>Megaphylogeny resolves global patterns of mushroom evolution.</title>
        <authorList>
            <person name="Varga T."/>
            <person name="Krizsan K."/>
            <person name="Foldi C."/>
            <person name="Dima B."/>
            <person name="Sanchez-Garcia M."/>
            <person name="Sanchez-Ramirez S."/>
            <person name="Szollosi G.J."/>
            <person name="Szarkandi J.G."/>
            <person name="Papp V."/>
            <person name="Albert L."/>
            <person name="Andreopoulos W."/>
            <person name="Angelini C."/>
            <person name="Antonin V."/>
            <person name="Barry K.W."/>
            <person name="Bougher N.L."/>
            <person name="Buchanan P."/>
            <person name="Buyck B."/>
            <person name="Bense V."/>
            <person name="Catcheside P."/>
            <person name="Chovatia M."/>
            <person name="Cooper J."/>
            <person name="Damon W."/>
            <person name="Desjardin D."/>
            <person name="Finy P."/>
            <person name="Geml J."/>
            <person name="Haridas S."/>
            <person name="Hughes K."/>
            <person name="Justo A."/>
            <person name="Karasinski D."/>
            <person name="Kautmanova I."/>
            <person name="Kiss B."/>
            <person name="Kocsube S."/>
            <person name="Kotiranta H."/>
            <person name="LaButti K.M."/>
            <person name="Lechner B.E."/>
            <person name="Liimatainen K."/>
            <person name="Lipzen A."/>
            <person name="Lukacs Z."/>
            <person name="Mihaltcheva S."/>
            <person name="Morgado L.N."/>
            <person name="Niskanen T."/>
            <person name="Noordeloos M.E."/>
            <person name="Ohm R.A."/>
            <person name="Ortiz-Santana B."/>
            <person name="Ovrebo C."/>
            <person name="Racz N."/>
            <person name="Riley R."/>
            <person name="Savchenko A."/>
            <person name="Shiryaev A."/>
            <person name="Soop K."/>
            <person name="Spirin V."/>
            <person name="Szebenyi C."/>
            <person name="Tomsovsky M."/>
            <person name="Tulloss R.E."/>
            <person name="Uehling J."/>
            <person name="Grigoriev I.V."/>
            <person name="Vagvolgyi C."/>
            <person name="Papp T."/>
            <person name="Martin F.M."/>
            <person name="Miettinen O."/>
            <person name="Hibbett D.S."/>
            <person name="Nagy L.G."/>
        </authorList>
    </citation>
    <scope>NUCLEOTIDE SEQUENCE [LARGE SCALE GENOMIC DNA]</scope>
    <source>
        <strain evidence="1 2">CBS 962.96</strain>
    </source>
</reference>
<dbReference type="Proteomes" id="UP000297245">
    <property type="component" value="Unassembled WGS sequence"/>
</dbReference>
<proteinExistence type="predicted"/>
<gene>
    <name evidence="1" type="ORF">K435DRAFT_814426</name>
</gene>
<organism evidence="1 2">
    <name type="scientific">Dendrothele bispora (strain CBS 962.96)</name>
    <dbReference type="NCBI Taxonomy" id="1314807"/>
    <lineage>
        <taxon>Eukaryota</taxon>
        <taxon>Fungi</taxon>
        <taxon>Dikarya</taxon>
        <taxon>Basidiomycota</taxon>
        <taxon>Agaricomycotina</taxon>
        <taxon>Agaricomycetes</taxon>
        <taxon>Agaricomycetidae</taxon>
        <taxon>Agaricales</taxon>
        <taxon>Agaricales incertae sedis</taxon>
        <taxon>Dendrothele</taxon>
    </lineage>
</organism>
<protein>
    <submittedName>
        <fullName evidence="1">Uncharacterized protein</fullName>
    </submittedName>
</protein>
<dbReference type="OrthoDB" id="2677917at2759"/>
<evidence type="ECO:0000313" key="1">
    <source>
        <dbReference type="EMBL" id="THU75348.1"/>
    </source>
</evidence>
<keyword evidence="2" id="KW-1185">Reference proteome</keyword>
<sequence>CWGAAILENVKDLRGSEARKATGSYLKEGTITAAFKRVNKGTVTYSHRQHTKMETRSRISVPYEDRKTRLLPATPNYSLARCQNCICEDTELSCGMATITVHLEREGIPLSFKFLLDFIEVAKSHSGANLAEVFAGILCEFGIKYKTRCFNHIISLTGKSLTKLFDASTSMKREEMTDVELSLAELADGLDLEDLQMQLKDIVNCTGISRVLLSLPVPVPVKTETGTGTGKDQGRVTRLCTKNFDLTFKTGEAPRGGGTDLACIGLCLQA</sequence>
<name>A0A4S8KJS6_DENBC</name>
<accession>A0A4S8KJS6</accession>
<feature type="non-terminal residue" evidence="1">
    <location>
        <position position="1"/>
    </location>
</feature>
<evidence type="ECO:0000313" key="2">
    <source>
        <dbReference type="Proteomes" id="UP000297245"/>
    </source>
</evidence>
<dbReference type="AlphaFoldDB" id="A0A4S8KJS6"/>
<dbReference type="EMBL" id="ML182320">
    <property type="protein sequence ID" value="THU75348.1"/>
    <property type="molecule type" value="Genomic_DNA"/>
</dbReference>